<gene>
    <name evidence="1" type="ORF">Q766_00330</name>
</gene>
<organism evidence="1 2">
    <name type="scientific">Flavobacterium subsaxonicum WB 4.1-42 = DSM 21790</name>
    <dbReference type="NCBI Taxonomy" id="1121898"/>
    <lineage>
        <taxon>Bacteria</taxon>
        <taxon>Pseudomonadati</taxon>
        <taxon>Bacteroidota</taxon>
        <taxon>Flavobacteriia</taxon>
        <taxon>Flavobacteriales</taxon>
        <taxon>Flavobacteriaceae</taxon>
        <taxon>Flavobacterium</taxon>
    </lineage>
</organism>
<dbReference type="AlphaFoldDB" id="A0A0A2MPL5"/>
<dbReference type="EMBL" id="JRLY01000001">
    <property type="protein sequence ID" value="KGO94607.1"/>
    <property type="molecule type" value="Genomic_DNA"/>
</dbReference>
<sequence length="69" mass="7894">MLDISLLDFEIRTFPFFGNAANKKCKRVTEEMPSVTLLLLCCNFAPGFLHTKSIMKILNYQNFKAADFS</sequence>
<protein>
    <submittedName>
        <fullName evidence="1">Uncharacterized protein</fullName>
    </submittedName>
</protein>
<dbReference type="RefSeq" id="WP_131450684.1">
    <property type="nucleotide sequence ID" value="NZ_JRLY01000001.1"/>
</dbReference>
<accession>A0A0A2MPL5</accession>
<name>A0A0A2MPL5_9FLAO</name>
<keyword evidence="2" id="KW-1185">Reference proteome</keyword>
<evidence type="ECO:0000313" key="2">
    <source>
        <dbReference type="Proteomes" id="UP000030111"/>
    </source>
</evidence>
<dbReference type="Proteomes" id="UP000030111">
    <property type="component" value="Unassembled WGS sequence"/>
</dbReference>
<reference evidence="1 2" key="1">
    <citation type="submission" date="2013-09" db="EMBL/GenBank/DDBJ databases">
        <authorList>
            <person name="Zeng Z."/>
            <person name="Chen C."/>
        </authorList>
    </citation>
    <scope>NUCLEOTIDE SEQUENCE [LARGE SCALE GENOMIC DNA]</scope>
    <source>
        <strain evidence="1 2">WB 4.1-42</strain>
    </source>
</reference>
<proteinExistence type="predicted"/>
<evidence type="ECO:0000313" key="1">
    <source>
        <dbReference type="EMBL" id="KGO94607.1"/>
    </source>
</evidence>
<comment type="caution">
    <text evidence="1">The sequence shown here is derived from an EMBL/GenBank/DDBJ whole genome shotgun (WGS) entry which is preliminary data.</text>
</comment>